<keyword evidence="2" id="KW-0732">Signal</keyword>
<sequence>MKKLLSVVFAMLLVVSSFPVSGFAAVDQGELDTYLAEIQWTEDELDTYLEYYGYRISDFESFEELEDFLGPVITEESLQELLDAYGLTREELDEIMALYGETVEDYLFIDDIEFYIIDRAELDAYLAEIQWTEDELDTYLWEYYGYRISDFISFEELEDFLGPVITEESLQELLDAYGLTREELDEILALYGETVEDYTFIDDIEFYILEELYYEEDYYYDDLFSEFGLTEEELDRLFTHLDTLDFAAIEARLDAVYNRLMALEEFESATELSAEQIAELLSIMQELLDIFEMDATFTLVKSGEEKSISLAELISMTSIEDYDLVISLFSKQGEFLADFILTNEMFGSDLIKETAEDLPVVEEAVETKKEVKAQETAKETAVTGTAAVTKTVKGEKLPYTGANYLAKVLLGLSVLAMGIWAVRRYRRQEA</sequence>
<comment type="caution">
    <text evidence="3">The sequence shown here is derived from an EMBL/GenBank/DDBJ whole genome shotgun (WGS) entry which is preliminary data.</text>
</comment>
<accession>A0ABU5KJI4</accession>
<keyword evidence="1" id="KW-0472">Membrane</keyword>
<dbReference type="RefSeq" id="WP_322420419.1">
    <property type="nucleotide sequence ID" value="NZ_JAXQNN010000001.1"/>
</dbReference>
<evidence type="ECO:0000256" key="2">
    <source>
        <dbReference type="SAM" id="SignalP"/>
    </source>
</evidence>
<feature type="transmembrane region" description="Helical" evidence="1">
    <location>
        <begin position="404"/>
        <end position="422"/>
    </location>
</feature>
<name>A0ABU5KJI4_9BACL</name>
<protein>
    <submittedName>
        <fullName evidence="3">Processed acidic surface protein</fullName>
    </submittedName>
</protein>
<evidence type="ECO:0000313" key="4">
    <source>
        <dbReference type="Proteomes" id="UP001292084"/>
    </source>
</evidence>
<feature type="signal peptide" evidence="2">
    <location>
        <begin position="1"/>
        <end position="24"/>
    </location>
</feature>
<evidence type="ECO:0000256" key="1">
    <source>
        <dbReference type="SAM" id="Phobius"/>
    </source>
</evidence>
<keyword evidence="1" id="KW-0812">Transmembrane</keyword>
<dbReference type="EMBL" id="JAXQNN010000001">
    <property type="protein sequence ID" value="MDZ5711413.1"/>
    <property type="molecule type" value="Genomic_DNA"/>
</dbReference>
<reference evidence="3 4" key="1">
    <citation type="submission" date="2023-12" db="EMBL/GenBank/DDBJ databases">
        <title>Jeotgalibacillus haloalkaliphilus sp. nov., a novel salt-tolerant bacteria, isolated from the estuary of the Fenhe River into the Yellow River.</title>
        <authorList>
            <person name="Li Y."/>
        </authorList>
    </citation>
    <scope>NUCLEOTIDE SEQUENCE [LARGE SCALE GENOMIC DNA]</scope>
    <source>
        <strain evidence="3 4">HH7-29</strain>
    </source>
</reference>
<dbReference type="Proteomes" id="UP001292084">
    <property type="component" value="Unassembled WGS sequence"/>
</dbReference>
<gene>
    <name evidence="3" type="ORF">UFB30_04215</name>
</gene>
<dbReference type="NCBIfam" id="TIGR04383">
    <property type="entry name" value="acidic_w_LPXTA"/>
    <property type="match status" value="2"/>
</dbReference>
<organism evidence="3 4">
    <name type="scientific">Jeotgalibacillus haloalkalitolerans</name>
    <dbReference type="NCBI Taxonomy" id="3104292"/>
    <lineage>
        <taxon>Bacteria</taxon>
        <taxon>Bacillati</taxon>
        <taxon>Bacillota</taxon>
        <taxon>Bacilli</taxon>
        <taxon>Bacillales</taxon>
        <taxon>Caryophanaceae</taxon>
        <taxon>Jeotgalibacillus</taxon>
    </lineage>
</organism>
<evidence type="ECO:0000313" key="3">
    <source>
        <dbReference type="EMBL" id="MDZ5711413.1"/>
    </source>
</evidence>
<dbReference type="InterPro" id="IPR030832">
    <property type="entry name" value="Acidic_LPXTA"/>
</dbReference>
<keyword evidence="4" id="KW-1185">Reference proteome</keyword>
<keyword evidence="1" id="KW-1133">Transmembrane helix</keyword>
<feature type="chain" id="PRO_5046668698" evidence="2">
    <location>
        <begin position="25"/>
        <end position="430"/>
    </location>
</feature>
<proteinExistence type="predicted"/>